<feature type="transmembrane region" description="Helical" evidence="6">
    <location>
        <begin position="227"/>
        <end position="250"/>
    </location>
</feature>
<dbReference type="Gene3D" id="1.20.1250.20">
    <property type="entry name" value="MFS general substrate transporter like domains"/>
    <property type="match status" value="2"/>
</dbReference>
<dbReference type="SUPFAM" id="SSF103473">
    <property type="entry name" value="MFS general substrate transporter"/>
    <property type="match status" value="1"/>
</dbReference>
<evidence type="ECO:0000313" key="8">
    <source>
        <dbReference type="EMBL" id="KUO94958.1"/>
    </source>
</evidence>
<protein>
    <recommendedName>
        <fullName evidence="7">Major facilitator superfamily (MFS) profile domain-containing protein</fullName>
    </recommendedName>
</protein>
<keyword evidence="3 6" id="KW-0812">Transmembrane</keyword>
<evidence type="ECO:0000256" key="3">
    <source>
        <dbReference type="ARBA" id="ARBA00022692"/>
    </source>
</evidence>
<feature type="transmembrane region" description="Helical" evidence="6">
    <location>
        <begin position="108"/>
        <end position="129"/>
    </location>
</feature>
<evidence type="ECO:0000256" key="6">
    <source>
        <dbReference type="SAM" id="Phobius"/>
    </source>
</evidence>
<feature type="transmembrane region" description="Helical" evidence="6">
    <location>
        <begin position="379"/>
        <end position="398"/>
    </location>
</feature>
<dbReference type="GO" id="GO:0005886">
    <property type="term" value="C:plasma membrane"/>
    <property type="evidence" value="ECO:0007669"/>
    <property type="project" value="UniProtKB-SubCell"/>
</dbReference>
<dbReference type="EMBL" id="LPVJ01000061">
    <property type="protein sequence ID" value="KUO94958.1"/>
    <property type="molecule type" value="Genomic_DNA"/>
</dbReference>
<feature type="transmembrane region" description="Helical" evidence="6">
    <location>
        <begin position="351"/>
        <end position="373"/>
    </location>
</feature>
<evidence type="ECO:0000256" key="2">
    <source>
        <dbReference type="ARBA" id="ARBA00022448"/>
    </source>
</evidence>
<comment type="caution">
    <text evidence="8">The sequence shown here is derived from an EMBL/GenBank/DDBJ whole genome shotgun (WGS) entry which is preliminary data.</text>
</comment>
<reference evidence="8 9" key="1">
    <citation type="submission" date="2015-12" db="EMBL/GenBank/DDBJ databases">
        <title>Draft genome sequence of Acidibacillus ferrooxidans ITV001, isolated from a chalcopyrite acid mine drainage site in Brazil.</title>
        <authorList>
            <person name="Dall'Agnol H."/>
            <person name="Nancucheo I."/>
            <person name="Johnson B."/>
            <person name="Oliveira R."/>
            <person name="Leite L."/>
            <person name="Pylro V."/>
            <person name="Nunes G.L."/>
            <person name="Tzotzos G."/>
            <person name="Fernandes G.R."/>
            <person name="Dutra J."/>
            <person name="Orellana S.C."/>
            <person name="Oliveira G."/>
        </authorList>
    </citation>
    <scope>NUCLEOTIDE SEQUENCE [LARGE SCALE GENOMIC DNA]</scope>
    <source>
        <strain evidence="9">ITV01</strain>
    </source>
</reference>
<feature type="transmembrane region" description="Helical" evidence="6">
    <location>
        <begin position="52"/>
        <end position="73"/>
    </location>
</feature>
<feature type="transmembrane region" description="Helical" evidence="6">
    <location>
        <begin position="170"/>
        <end position="194"/>
    </location>
</feature>
<feature type="transmembrane region" description="Helical" evidence="6">
    <location>
        <begin position="316"/>
        <end position="339"/>
    </location>
</feature>
<keyword evidence="2" id="KW-0813">Transport</keyword>
<dbReference type="PANTHER" id="PTHR23526">
    <property type="entry name" value="INTEGRAL MEMBRANE TRANSPORT PROTEIN-RELATED"/>
    <property type="match status" value="1"/>
</dbReference>
<feature type="transmembrane region" description="Helical" evidence="6">
    <location>
        <begin position="12"/>
        <end position="32"/>
    </location>
</feature>
<feature type="transmembrane region" description="Helical" evidence="6">
    <location>
        <begin position="262"/>
        <end position="281"/>
    </location>
</feature>
<name>A0A101XP20_9BACL</name>
<accession>A0A101XP20</accession>
<proteinExistence type="predicted"/>
<dbReference type="InterPro" id="IPR052528">
    <property type="entry name" value="Sugar_transport-like"/>
</dbReference>
<evidence type="ECO:0000259" key="7">
    <source>
        <dbReference type="PROSITE" id="PS50850"/>
    </source>
</evidence>
<dbReference type="RefSeq" id="WP_067718748.1">
    <property type="nucleotide sequence ID" value="NZ_LPVJ01000061.1"/>
</dbReference>
<sequence>MSKDSNARQAYTIVLFIFFTTSLVESLVVSHLNAFLPVYLHQDLAVSQKNVPIFLALSTAIEFVLGLPLVPFWGVWADKFSRKWVIARSAYVEALVFFMIGASHSVVMFVISLLFVGFQLGNTGVMLSAIRDVAPAKRTGFAIALFGLASPLGFALGPLMGSFLVEHTGLGLHGLFMLDGVLSAGTGVLVSALFREVRPKAPPQGRTIDLALRAVSRVFTSPRIRKLFIIFGLVILGRQMVSPFIPLLVIHLHPMRYGQLSAIGLVTGTSALAGAAISPLAGALGDRIGFRRVLFVSVLVMAASFFLMAVSQSVLALAALSLFFSAANSINFAMIFSMLATTLSDEERTPALNLVYVPLYISGIIGPILAGAIARTDLALVFIAAGVMALIGAWVVYLTRTRTVVMTPEPRA</sequence>
<dbReference type="InterPro" id="IPR020846">
    <property type="entry name" value="MFS_dom"/>
</dbReference>
<dbReference type="InterPro" id="IPR036259">
    <property type="entry name" value="MFS_trans_sf"/>
</dbReference>
<feature type="transmembrane region" description="Helical" evidence="6">
    <location>
        <begin position="293"/>
        <end position="310"/>
    </location>
</feature>
<dbReference type="OrthoDB" id="9773404at2"/>
<keyword evidence="4 6" id="KW-1133">Transmembrane helix</keyword>
<dbReference type="Proteomes" id="UP000053557">
    <property type="component" value="Unassembled WGS sequence"/>
</dbReference>
<feature type="transmembrane region" description="Helical" evidence="6">
    <location>
        <begin position="141"/>
        <end position="164"/>
    </location>
</feature>
<comment type="subcellular location">
    <subcellularLocation>
        <location evidence="1">Cell membrane</location>
        <topology evidence="1">Multi-pass membrane protein</topology>
    </subcellularLocation>
</comment>
<dbReference type="GO" id="GO:0022857">
    <property type="term" value="F:transmembrane transporter activity"/>
    <property type="evidence" value="ECO:0007669"/>
    <property type="project" value="InterPro"/>
</dbReference>
<evidence type="ECO:0000313" key="9">
    <source>
        <dbReference type="Proteomes" id="UP000053557"/>
    </source>
</evidence>
<dbReference type="Pfam" id="PF07690">
    <property type="entry name" value="MFS_1"/>
    <property type="match status" value="1"/>
</dbReference>
<dbReference type="PROSITE" id="PS50850">
    <property type="entry name" value="MFS"/>
    <property type="match status" value="1"/>
</dbReference>
<evidence type="ECO:0000256" key="1">
    <source>
        <dbReference type="ARBA" id="ARBA00004651"/>
    </source>
</evidence>
<dbReference type="PANTHER" id="PTHR23526:SF4">
    <property type="entry name" value="INTEGRAL MEMBRANE TRANSPORT PROTEIN"/>
    <property type="match status" value="1"/>
</dbReference>
<keyword evidence="5 6" id="KW-0472">Membrane</keyword>
<dbReference type="AlphaFoldDB" id="A0A101XP20"/>
<dbReference type="InterPro" id="IPR011701">
    <property type="entry name" value="MFS"/>
</dbReference>
<feature type="transmembrane region" description="Helical" evidence="6">
    <location>
        <begin position="85"/>
        <end position="102"/>
    </location>
</feature>
<evidence type="ECO:0000256" key="5">
    <source>
        <dbReference type="ARBA" id="ARBA00023136"/>
    </source>
</evidence>
<organism evidence="8 9">
    <name type="scientific">Ferroacidibacillus organovorans</name>
    <dbReference type="NCBI Taxonomy" id="1765683"/>
    <lineage>
        <taxon>Bacteria</taxon>
        <taxon>Bacillati</taxon>
        <taxon>Bacillota</taxon>
        <taxon>Bacilli</taxon>
        <taxon>Bacillales</taxon>
        <taxon>Alicyclobacillaceae</taxon>
        <taxon>Ferroacidibacillus</taxon>
    </lineage>
</organism>
<keyword evidence="9" id="KW-1185">Reference proteome</keyword>
<gene>
    <name evidence="8" type="ORF">ATW55_04805</name>
</gene>
<feature type="domain" description="Major facilitator superfamily (MFS) profile" evidence="7">
    <location>
        <begin position="14"/>
        <end position="404"/>
    </location>
</feature>
<evidence type="ECO:0000256" key="4">
    <source>
        <dbReference type="ARBA" id="ARBA00022989"/>
    </source>
</evidence>